<evidence type="ECO:0000259" key="4">
    <source>
        <dbReference type="SMART" id="SM00829"/>
    </source>
</evidence>
<reference evidence="5 6" key="1">
    <citation type="submission" date="2023-03" db="EMBL/GenBank/DDBJ databases">
        <authorList>
            <person name="Shen W."/>
            <person name="Cai J."/>
        </authorList>
    </citation>
    <scope>NUCLEOTIDE SEQUENCE [LARGE SCALE GENOMIC DNA]</scope>
    <source>
        <strain evidence="5 6">D6-4</strain>
    </source>
</reference>
<dbReference type="Gene3D" id="3.90.180.10">
    <property type="entry name" value="Medium-chain alcohol dehydrogenases, catalytic domain"/>
    <property type="match status" value="1"/>
</dbReference>
<dbReference type="Proteomes" id="UP001252875">
    <property type="component" value="Unassembled WGS sequence"/>
</dbReference>
<dbReference type="SUPFAM" id="SSF50129">
    <property type="entry name" value="GroES-like"/>
    <property type="match status" value="1"/>
</dbReference>
<dbReference type="PANTHER" id="PTHR43401">
    <property type="entry name" value="L-THREONINE 3-DEHYDROGENASE"/>
    <property type="match status" value="1"/>
</dbReference>
<dbReference type="Pfam" id="PF00107">
    <property type="entry name" value="ADH_zinc_N"/>
    <property type="match status" value="1"/>
</dbReference>
<dbReference type="InterPro" id="IPR013154">
    <property type="entry name" value="ADH-like_N"/>
</dbReference>
<dbReference type="RefSeq" id="WP_311823557.1">
    <property type="nucleotide sequence ID" value="NZ_JARPYF010000017.1"/>
</dbReference>
<proteinExistence type="predicted"/>
<dbReference type="Pfam" id="PF08240">
    <property type="entry name" value="ADH_N"/>
    <property type="match status" value="1"/>
</dbReference>
<dbReference type="InterPro" id="IPR050129">
    <property type="entry name" value="Zn_alcohol_dh"/>
</dbReference>
<evidence type="ECO:0000256" key="2">
    <source>
        <dbReference type="ARBA" id="ARBA00022833"/>
    </source>
</evidence>
<dbReference type="EMBL" id="JARPYI010000018">
    <property type="protein sequence ID" value="MDT2602328.1"/>
    <property type="molecule type" value="Genomic_DNA"/>
</dbReference>
<evidence type="ECO:0000256" key="3">
    <source>
        <dbReference type="ARBA" id="ARBA00023002"/>
    </source>
</evidence>
<sequence length="348" mass="37931">MKMQAAILYQPSDLRVETTEFDDQINADEAIIKVSHTGICGSDLDRILKTGTYSFPTIPGHEFSGEIEKIGGHDTLAVGDPVVVAPMQPCFSCEHCQQGNYGQCLNYKFMGSRNDGAFAQYLKVPLKNIIPFPKYVPLKYGALIEPAAVTLHGLNRIQIQAGDTVAVLGCGTIGLFAIRLAKLLGATQIIAVDLSEEKLETAKKLGATNLINSAKVNATEKIKEMTGGVQIAIETAGVPFTQVQTAEITRDHGKILLLGTAHKDVTFPAATFERIIRGEITITGSWNSYSAPFPGQEWQTIIDFIGNGSLDMNEFITHTITLDELPKTIQQMANREFSFNKVLVDLTI</sequence>
<keyword evidence="1" id="KW-0479">Metal-binding</keyword>
<gene>
    <name evidence="5" type="ORF">P7D85_21420</name>
</gene>
<keyword evidence="2" id="KW-0862">Zinc</keyword>
<keyword evidence="6" id="KW-1185">Reference proteome</keyword>
<evidence type="ECO:0000313" key="6">
    <source>
        <dbReference type="Proteomes" id="UP001252875"/>
    </source>
</evidence>
<dbReference type="SUPFAM" id="SSF51735">
    <property type="entry name" value="NAD(P)-binding Rossmann-fold domains"/>
    <property type="match status" value="1"/>
</dbReference>
<dbReference type="SMART" id="SM00829">
    <property type="entry name" value="PKS_ER"/>
    <property type="match status" value="1"/>
</dbReference>
<protein>
    <submittedName>
        <fullName evidence="5">Galactitol-1-phosphate 5-dehydrogenase</fullName>
    </submittedName>
</protein>
<dbReference type="InterPro" id="IPR020843">
    <property type="entry name" value="ER"/>
</dbReference>
<feature type="domain" description="Enoyl reductase (ER)" evidence="4">
    <location>
        <begin position="9"/>
        <end position="344"/>
    </location>
</feature>
<dbReference type="PANTHER" id="PTHR43401:SF2">
    <property type="entry name" value="L-THREONINE 3-DEHYDROGENASE"/>
    <property type="match status" value="1"/>
</dbReference>
<dbReference type="InterPro" id="IPR036291">
    <property type="entry name" value="NAD(P)-bd_dom_sf"/>
</dbReference>
<evidence type="ECO:0000313" key="5">
    <source>
        <dbReference type="EMBL" id="MDT2602328.1"/>
    </source>
</evidence>
<evidence type="ECO:0000256" key="1">
    <source>
        <dbReference type="ARBA" id="ARBA00022723"/>
    </source>
</evidence>
<keyword evidence="3" id="KW-0560">Oxidoreductase</keyword>
<comment type="caution">
    <text evidence="5">The sequence shown here is derived from an EMBL/GenBank/DDBJ whole genome shotgun (WGS) entry which is preliminary data.</text>
</comment>
<dbReference type="CDD" id="cd08236">
    <property type="entry name" value="sugar_DH"/>
    <property type="match status" value="1"/>
</dbReference>
<accession>A0ABU3F709</accession>
<dbReference type="Gene3D" id="3.40.50.720">
    <property type="entry name" value="NAD(P)-binding Rossmann-like Domain"/>
    <property type="match status" value="1"/>
</dbReference>
<organism evidence="5 6">
    <name type="scientific">Enterococcus hulanensis</name>
    <dbReference type="NCBI Taxonomy" id="2559929"/>
    <lineage>
        <taxon>Bacteria</taxon>
        <taxon>Bacillati</taxon>
        <taxon>Bacillota</taxon>
        <taxon>Bacilli</taxon>
        <taxon>Lactobacillales</taxon>
        <taxon>Enterococcaceae</taxon>
        <taxon>Enterococcus</taxon>
    </lineage>
</organism>
<dbReference type="InterPro" id="IPR011032">
    <property type="entry name" value="GroES-like_sf"/>
</dbReference>
<name>A0ABU3F709_9ENTE</name>
<dbReference type="InterPro" id="IPR013149">
    <property type="entry name" value="ADH-like_C"/>
</dbReference>